<keyword evidence="2" id="KW-1185">Reference proteome</keyword>
<gene>
    <name evidence="1" type="ORF">CEXT_671991</name>
</gene>
<sequence length="85" mass="9570">MFPERVRYLAKSQEEITTAGSAMVVNFERADASPEITVRYLAKSQEEITMSGSAMVVNFGGLMPARRQRWLIPPFLFADDSELRG</sequence>
<accession>A0AAV4TVJ7</accession>
<dbReference type="EMBL" id="BPLR01011910">
    <property type="protein sequence ID" value="GIY49889.1"/>
    <property type="molecule type" value="Genomic_DNA"/>
</dbReference>
<evidence type="ECO:0000313" key="2">
    <source>
        <dbReference type="Proteomes" id="UP001054945"/>
    </source>
</evidence>
<proteinExistence type="predicted"/>
<name>A0AAV4TVJ7_CAEEX</name>
<dbReference type="Proteomes" id="UP001054945">
    <property type="component" value="Unassembled WGS sequence"/>
</dbReference>
<dbReference type="AlphaFoldDB" id="A0AAV4TVJ7"/>
<comment type="caution">
    <text evidence="1">The sequence shown here is derived from an EMBL/GenBank/DDBJ whole genome shotgun (WGS) entry which is preliminary data.</text>
</comment>
<reference evidence="1 2" key="1">
    <citation type="submission" date="2021-06" db="EMBL/GenBank/DDBJ databases">
        <title>Caerostris extrusa draft genome.</title>
        <authorList>
            <person name="Kono N."/>
            <person name="Arakawa K."/>
        </authorList>
    </citation>
    <scope>NUCLEOTIDE SEQUENCE [LARGE SCALE GENOMIC DNA]</scope>
</reference>
<organism evidence="1 2">
    <name type="scientific">Caerostris extrusa</name>
    <name type="common">Bark spider</name>
    <name type="synonym">Caerostris bankana</name>
    <dbReference type="NCBI Taxonomy" id="172846"/>
    <lineage>
        <taxon>Eukaryota</taxon>
        <taxon>Metazoa</taxon>
        <taxon>Ecdysozoa</taxon>
        <taxon>Arthropoda</taxon>
        <taxon>Chelicerata</taxon>
        <taxon>Arachnida</taxon>
        <taxon>Araneae</taxon>
        <taxon>Araneomorphae</taxon>
        <taxon>Entelegynae</taxon>
        <taxon>Araneoidea</taxon>
        <taxon>Araneidae</taxon>
        <taxon>Caerostris</taxon>
    </lineage>
</organism>
<evidence type="ECO:0000313" key="1">
    <source>
        <dbReference type="EMBL" id="GIY49889.1"/>
    </source>
</evidence>
<protein>
    <submittedName>
        <fullName evidence="1">Uncharacterized protein</fullName>
    </submittedName>
</protein>